<sequence length="70" mass="7938">MDPRFQAEIKAMEELEKGAIANPDERHMIVIANPNFSIVRYEGLMVVANLDFSNSKSNIHFILLNADKYG</sequence>
<dbReference type="EnsemblPlants" id="KEH32305">
    <property type="protein sequence ID" value="KEH32305"/>
    <property type="gene ID" value="MTR_4g120350"/>
</dbReference>
<reference evidence="1 3" key="2">
    <citation type="journal article" date="2014" name="BMC Genomics">
        <title>An improved genome release (version Mt4.0) for the model legume Medicago truncatula.</title>
        <authorList>
            <person name="Tang H."/>
            <person name="Krishnakumar V."/>
            <person name="Bidwell S."/>
            <person name="Rosen B."/>
            <person name="Chan A."/>
            <person name="Zhou S."/>
            <person name="Gentzbittel L."/>
            <person name="Childs K.L."/>
            <person name="Yandell M."/>
            <person name="Gundlach H."/>
            <person name="Mayer K.F."/>
            <person name="Schwartz D.C."/>
            <person name="Town C.D."/>
        </authorList>
    </citation>
    <scope>GENOME REANNOTATION</scope>
    <source>
        <strain evidence="1">A17</strain>
        <strain evidence="2 3">cv. Jemalong A17</strain>
    </source>
</reference>
<gene>
    <name evidence="1" type="ordered locus">MTR_4g120350</name>
</gene>
<dbReference type="AlphaFoldDB" id="A0A072V2H4"/>
<protein>
    <submittedName>
        <fullName evidence="1 2">Uncharacterized protein</fullName>
    </submittedName>
</protein>
<name>A0A072V2H4_MEDTR</name>
<reference evidence="2" key="3">
    <citation type="submission" date="2015-04" db="UniProtKB">
        <authorList>
            <consortium name="EnsemblPlants"/>
        </authorList>
    </citation>
    <scope>IDENTIFICATION</scope>
    <source>
        <strain evidence="2">cv. Jemalong A17</strain>
    </source>
</reference>
<organism evidence="1 3">
    <name type="scientific">Medicago truncatula</name>
    <name type="common">Barrel medic</name>
    <name type="synonym">Medicago tribuloides</name>
    <dbReference type="NCBI Taxonomy" id="3880"/>
    <lineage>
        <taxon>Eukaryota</taxon>
        <taxon>Viridiplantae</taxon>
        <taxon>Streptophyta</taxon>
        <taxon>Embryophyta</taxon>
        <taxon>Tracheophyta</taxon>
        <taxon>Spermatophyta</taxon>
        <taxon>Magnoliopsida</taxon>
        <taxon>eudicotyledons</taxon>
        <taxon>Gunneridae</taxon>
        <taxon>Pentapetalae</taxon>
        <taxon>rosids</taxon>
        <taxon>fabids</taxon>
        <taxon>Fabales</taxon>
        <taxon>Fabaceae</taxon>
        <taxon>Papilionoideae</taxon>
        <taxon>50 kb inversion clade</taxon>
        <taxon>NPAAA clade</taxon>
        <taxon>Hologalegina</taxon>
        <taxon>IRL clade</taxon>
        <taxon>Trifolieae</taxon>
        <taxon>Medicago</taxon>
    </lineage>
</organism>
<evidence type="ECO:0000313" key="1">
    <source>
        <dbReference type="EMBL" id="KEH32305.1"/>
    </source>
</evidence>
<reference evidence="1 3" key="1">
    <citation type="journal article" date="2011" name="Nature">
        <title>The Medicago genome provides insight into the evolution of rhizobial symbioses.</title>
        <authorList>
            <person name="Young N.D."/>
            <person name="Debelle F."/>
            <person name="Oldroyd G.E."/>
            <person name="Geurts R."/>
            <person name="Cannon S.B."/>
            <person name="Udvardi M.K."/>
            <person name="Benedito V.A."/>
            <person name="Mayer K.F."/>
            <person name="Gouzy J."/>
            <person name="Schoof H."/>
            <person name="Van de Peer Y."/>
            <person name="Proost S."/>
            <person name="Cook D.R."/>
            <person name="Meyers B.C."/>
            <person name="Spannagl M."/>
            <person name="Cheung F."/>
            <person name="De Mita S."/>
            <person name="Krishnakumar V."/>
            <person name="Gundlach H."/>
            <person name="Zhou S."/>
            <person name="Mudge J."/>
            <person name="Bharti A.K."/>
            <person name="Murray J.D."/>
            <person name="Naoumkina M.A."/>
            <person name="Rosen B."/>
            <person name="Silverstein K.A."/>
            <person name="Tang H."/>
            <person name="Rombauts S."/>
            <person name="Zhao P.X."/>
            <person name="Zhou P."/>
            <person name="Barbe V."/>
            <person name="Bardou P."/>
            <person name="Bechner M."/>
            <person name="Bellec A."/>
            <person name="Berger A."/>
            <person name="Berges H."/>
            <person name="Bidwell S."/>
            <person name="Bisseling T."/>
            <person name="Choisne N."/>
            <person name="Couloux A."/>
            <person name="Denny R."/>
            <person name="Deshpande S."/>
            <person name="Dai X."/>
            <person name="Doyle J.J."/>
            <person name="Dudez A.M."/>
            <person name="Farmer A.D."/>
            <person name="Fouteau S."/>
            <person name="Franken C."/>
            <person name="Gibelin C."/>
            <person name="Gish J."/>
            <person name="Goldstein S."/>
            <person name="Gonzalez A.J."/>
            <person name="Green P.J."/>
            <person name="Hallab A."/>
            <person name="Hartog M."/>
            <person name="Hua A."/>
            <person name="Humphray S.J."/>
            <person name="Jeong D.H."/>
            <person name="Jing Y."/>
            <person name="Jocker A."/>
            <person name="Kenton S.M."/>
            <person name="Kim D.J."/>
            <person name="Klee K."/>
            <person name="Lai H."/>
            <person name="Lang C."/>
            <person name="Lin S."/>
            <person name="Macmil S.L."/>
            <person name="Magdelenat G."/>
            <person name="Matthews L."/>
            <person name="McCorrison J."/>
            <person name="Monaghan E.L."/>
            <person name="Mun J.H."/>
            <person name="Najar F.Z."/>
            <person name="Nicholson C."/>
            <person name="Noirot C."/>
            <person name="O'Bleness M."/>
            <person name="Paule C.R."/>
            <person name="Poulain J."/>
            <person name="Prion F."/>
            <person name="Qin B."/>
            <person name="Qu C."/>
            <person name="Retzel E.F."/>
            <person name="Riddle C."/>
            <person name="Sallet E."/>
            <person name="Samain S."/>
            <person name="Samson N."/>
            <person name="Sanders I."/>
            <person name="Saurat O."/>
            <person name="Scarpelli C."/>
            <person name="Schiex T."/>
            <person name="Segurens B."/>
            <person name="Severin A.J."/>
            <person name="Sherrier D.J."/>
            <person name="Shi R."/>
            <person name="Sims S."/>
            <person name="Singer S.R."/>
            <person name="Sinharoy S."/>
            <person name="Sterck L."/>
            <person name="Viollet A."/>
            <person name="Wang B.B."/>
            <person name="Wang K."/>
            <person name="Wang M."/>
            <person name="Wang X."/>
            <person name="Warfsmann J."/>
            <person name="Weissenbach J."/>
            <person name="White D.D."/>
            <person name="White J.D."/>
            <person name="Wiley G.B."/>
            <person name="Wincker P."/>
            <person name="Xing Y."/>
            <person name="Yang L."/>
            <person name="Yao Z."/>
            <person name="Ying F."/>
            <person name="Zhai J."/>
            <person name="Zhou L."/>
            <person name="Zuber A."/>
            <person name="Denarie J."/>
            <person name="Dixon R.A."/>
            <person name="May G.D."/>
            <person name="Schwartz D.C."/>
            <person name="Rogers J."/>
            <person name="Quetier F."/>
            <person name="Town C.D."/>
            <person name="Roe B.A."/>
        </authorList>
    </citation>
    <scope>NUCLEOTIDE SEQUENCE [LARGE SCALE GENOMIC DNA]</scope>
    <source>
        <strain evidence="1">A17</strain>
        <strain evidence="2 3">cv. Jemalong A17</strain>
    </source>
</reference>
<accession>A0A072V2H4</accession>
<proteinExistence type="predicted"/>
<dbReference type="EMBL" id="CM001220">
    <property type="protein sequence ID" value="KEH32305.1"/>
    <property type="molecule type" value="Genomic_DNA"/>
</dbReference>
<dbReference type="STRING" id="3880.A0A072V2H4"/>
<evidence type="ECO:0000313" key="3">
    <source>
        <dbReference type="Proteomes" id="UP000002051"/>
    </source>
</evidence>
<dbReference type="Proteomes" id="UP000002051">
    <property type="component" value="Chromosome 4"/>
</dbReference>
<dbReference type="HOGENOM" id="CLU_2761616_0_0_1"/>
<keyword evidence="3" id="KW-1185">Reference proteome</keyword>
<evidence type="ECO:0000313" key="2">
    <source>
        <dbReference type="EnsemblPlants" id="KEH32305"/>
    </source>
</evidence>